<sequence length="1504" mass="170644">MSSPPSEHSSQQHPCRKEDCYLSFPSKTQLKKHQRVAHQPHVSCTIFGTNETLRLTRQDNGRFACPTNGCLESTEDPVRIQRHVKNCDPAQFQQPRVMTLPPRDFVTLVQPGDQLVVVPEHPSLAYNKYADIIICTTCHTGLDTPEVQAHLHNAHKEKVRQEDIILNFYSHGVSLPATAPKYPVSRSGRLDTCQPVQGLFMYLGFICTADKHGEQCGHTVRKEDSIKNHFRLEHTDSNGHWKDNCKRSYVQHLVHKKRYFCVDRVPAAPPVISGILEGDEWRPHTTDTPLTERWEQLKDALSNLDVFLVPEANANTDVHASLLYDLVNYPDEMDDWIKYVEAWMLTRMNSLKEAHYGLRKEGLKESTEKEAPTVGLSPLQEKQTRSRYARTIGKMLLFTWKTFDTPLAAFWSRRQLRLKTTLASLSRCVGNPLSSQETINQLLDLAMFQYVGFSCSLAKLSRVQSAVEQFIALSMIQEDGSFFAPLELTHNIAAVQYGIRLGLTFHWVALASEMDDEELEEDEEQDLSNDAEMAKMRQHFSWISQDSRASPFMTLRDWMRLGSTFIMNEQVPDETHWVDSEMTRLMIGPSTITINGVQTSLRAVITSLRTEFQNVLKGVTLPDFLATELVDDSRNTSLHYNYLVPSTNEQLYRLKVLKDWTLNGNPQKVLAPNWEEVIQVPNPNLKRLWAPGPAWRWLERTDVLLEYIYFMYHVGCGQPARGTEETCMLIRNTESAPRNVYWRGNRMMLQTWYHKGQNITHRSKPRQVYLTGELSMQLHNYLAYIRPVQLAILSGLGRVDTAKDMQDYLWVSSRKGRLETNDFTRIMKKFFPLGGNDALGMRSWRQASVAIASAHLNKKIPAQLLPDEETIRQDLEEDMGLNNVMDLQRNHTSMTSNLLYGGSSGSGVARDGETNFMKASEAWQAFWRPIQPVADEVAPADKARQALTIFTKNPNARFRSEFQHKWLTELFKEKLVDLLVVSKTGGGKSLAFTLPPLVFFRERTILVQPLRALINQTMNDLRRLEGVKAQLYLEDTRLDKEAQVIVALADHAASLDFANQLRTMQPTRIIIDEAHSFLEDGFRTYIPGVVALGQICCQIVLLTGSLPPSQEQDLLSSIFGRTRINALRESTFRPELNIEVHLEFAWPNQLADIATPMIHNYVVKPEDRAMIFIENRKDVGDVAEQLDCFFHHSGLTDEERDSNAAAWLGKDRGVIVATSGFGAGINYAHVRLVIIYGIPNESEANKVYQQIGRAGRDGNEARIELIPGPIDHPIGNAEDQPGMDDFKKALGNPMNCPAQVFSRLEDEQAMSCKNYPTFRQCLACRRHSRNLGVRGPYELPPRPLPIQPPPIQQDSGSNTTDGQFHTSPRASGIDDVELVSVGGSNRNSFGKRLRTPDIMETGTEGMDEVHFRKIARVAEERRIQEPSQIPTFPKQPASVNLVDSTSAVELHAEEDHQASLLKDFIAKMNGNCPACYLWTNGPTRPYCEKLSGFTSLEVIDNWWP</sequence>
<dbReference type="PROSITE" id="PS00028">
    <property type="entry name" value="ZINC_FINGER_C2H2_1"/>
    <property type="match status" value="1"/>
</dbReference>
<dbReference type="SMART" id="SM00487">
    <property type="entry name" value="DEXDc"/>
    <property type="match status" value="1"/>
</dbReference>
<evidence type="ECO:0000256" key="2">
    <source>
        <dbReference type="ARBA" id="ARBA00022741"/>
    </source>
</evidence>
<dbReference type="GO" id="GO:0043138">
    <property type="term" value="F:3'-5' DNA helicase activity"/>
    <property type="evidence" value="ECO:0007669"/>
    <property type="project" value="UniProtKB-EC"/>
</dbReference>
<dbReference type="Gene3D" id="3.40.50.300">
    <property type="entry name" value="P-loop containing nucleotide triphosphate hydrolases"/>
    <property type="match status" value="2"/>
</dbReference>
<evidence type="ECO:0000259" key="10">
    <source>
        <dbReference type="PROSITE" id="PS51194"/>
    </source>
</evidence>
<comment type="catalytic activity">
    <reaction evidence="4">
        <text>Couples ATP hydrolysis with the unwinding of duplex DNA by translocating in the 3'-5' direction.</text>
        <dbReference type="EC" id="5.6.2.4"/>
    </reaction>
</comment>
<dbReference type="InterPro" id="IPR027417">
    <property type="entry name" value="P-loop_NTPase"/>
</dbReference>
<keyword evidence="6" id="KW-0479">Metal-binding</keyword>
<dbReference type="GeneID" id="10542958"/>
<accession>E3JTN6</accession>
<feature type="domain" description="Helicase ATP-binding" evidence="9">
    <location>
        <begin position="969"/>
        <end position="1124"/>
    </location>
</feature>
<dbReference type="eggNOG" id="KOG0351">
    <property type="taxonomic scope" value="Eukaryota"/>
</dbReference>
<evidence type="ECO:0000256" key="6">
    <source>
        <dbReference type="PROSITE-ProRule" id="PRU00042"/>
    </source>
</evidence>
<protein>
    <recommendedName>
        <fullName evidence="5">DNA 3'-5' helicase</fullName>
        <ecNumber evidence="5">5.6.2.4</ecNumber>
    </recommendedName>
</protein>
<proteinExistence type="inferred from homology"/>
<keyword evidence="6" id="KW-0863">Zinc-finger</keyword>
<feature type="domain" description="Helicase C-terminal" evidence="10">
    <location>
        <begin position="1157"/>
        <end position="1308"/>
    </location>
</feature>
<dbReference type="SUPFAM" id="SSF52540">
    <property type="entry name" value="P-loop containing nucleoside triphosphate hydrolases"/>
    <property type="match status" value="1"/>
</dbReference>
<dbReference type="InterPro" id="IPR013087">
    <property type="entry name" value="Znf_C2H2_type"/>
</dbReference>
<reference key="1">
    <citation type="submission" date="2007-01" db="EMBL/GenBank/DDBJ databases">
        <title>The Genome Sequence of Puccinia graminis f. sp. tritici Strain CRL 75-36-700-3.</title>
        <authorList>
            <consortium name="The Broad Institute Genome Sequencing Platform"/>
            <person name="Birren B."/>
            <person name="Lander E."/>
            <person name="Galagan J."/>
            <person name="Nusbaum C."/>
            <person name="Devon K."/>
            <person name="Cuomo C."/>
            <person name="Jaffe D."/>
            <person name="Butler J."/>
            <person name="Alvarez P."/>
            <person name="Gnerre S."/>
            <person name="Grabherr M."/>
            <person name="Mauceli E."/>
            <person name="Brockman W."/>
            <person name="Young S."/>
            <person name="LaButti K."/>
            <person name="Sykes S."/>
            <person name="DeCaprio D."/>
            <person name="Crawford M."/>
            <person name="Koehrsen M."/>
            <person name="Engels R."/>
            <person name="Montgomery P."/>
            <person name="Pearson M."/>
            <person name="Howarth C."/>
            <person name="Larson L."/>
            <person name="White J."/>
            <person name="Zeng Q."/>
            <person name="Kodira C."/>
            <person name="Yandava C."/>
            <person name="Alvarado L."/>
            <person name="O'Leary S."/>
            <person name="Szabo L."/>
            <person name="Dean R."/>
            <person name="Schein J."/>
        </authorList>
    </citation>
    <scope>NUCLEOTIDE SEQUENCE</scope>
    <source>
        <strain>CRL 75-36-700-3</strain>
    </source>
</reference>
<dbReference type="InterPro" id="IPR001650">
    <property type="entry name" value="Helicase_C-like"/>
</dbReference>
<evidence type="ECO:0000256" key="3">
    <source>
        <dbReference type="ARBA" id="ARBA00022840"/>
    </source>
</evidence>
<evidence type="ECO:0000259" key="8">
    <source>
        <dbReference type="PROSITE" id="PS50157"/>
    </source>
</evidence>
<feature type="domain" description="C2H2-type" evidence="8">
    <location>
        <begin position="13"/>
        <end position="43"/>
    </location>
</feature>
<keyword evidence="6" id="KW-0862">Zinc</keyword>
<dbReference type="Proteomes" id="UP000008783">
    <property type="component" value="Unassembled WGS sequence"/>
</dbReference>
<evidence type="ECO:0000256" key="1">
    <source>
        <dbReference type="ARBA" id="ARBA00005446"/>
    </source>
</evidence>
<dbReference type="Pfam" id="PF12013">
    <property type="entry name" value="OrsD"/>
    <property type="match status" value="1"/>
</dbReference>
<evidence type="ECO:0000313" key="11">
    <source>
        <dbReference type="EMBL" id="EFP75411.2"/>
    </source>
</evidence>
<reference evidence="12" key="2">
    <citation type="journal article" date="2011" name="Proc. Natl. Acad. Sci. U.S.A.">
        <title>Obligate biotrophy features unraveled by the genomic analysis of rust fungi.</title>
        <authorList>
            <person name="Duplessis S."/>
            <person name="Cuomo C.A."/>
            <person name="Lin Y.-C."/>
            <person name="Aerts A."/>
            <person name="Tisserant E."/>
            <person name="Veneault-Fourrey C."/>
            <person name="Joly D.L."/>
            <person name="Hacquard S."/>
            <person name="Amselem J."/>
            <person name="Cantarel B.L."/>
            <person name="Chiu R."/>
            <person name="Coutinho P.M."/>
            <person name="Feau N."/>
            <person name="Field M."/>
            <person name="Frey P."/>
            <person name="Gelhaye E."/>
            <person name="Goldberg J."/>
            <person name="Grabherr M.G."/>
            <person name="Kodira C.D."/>
            <person name="Kohler A."/>
            <person name="Kuees U."/>
            <person name="Lindquist E.A."/>
            <person name="Lucas S.M."/>
            <person name="Mago R."/>
            <person name="Mauceli E."/>
            <person name="Morin E."/>
            <person name="Murat C."/>
            <person name="Pangilinan J.L."/>
            <person name="Park R."/>
            <person name="Pearson M."/>
            <person name="Quesneville H."/>
            <person name="Rouhier N."/>
            <person name="Sakthikumar S."/>
            <person name="Salamov A.A."/>
            <person name="Schmutz J."/>
            <person name="Selles B."/>
            <person name="Shapiro H."/>
            <person name="Tanguay P."/>
            <person name="Tuskan G.A."/>
            <person name="Henrissat B."/>
            <person name="Van de Peer Y."/>
            <person name="Rouze P."/>
            <person name="Ellis J.G."/>
            <person name="Dodds P.N."/>
            <person name="Schein J.E."/>
            <person name="Zhong S."/>
            <person name="Hamelin R.C."/>
            <person name="Grigoriev I.V."/>
            <person name="Szabo L.J."/>
            <person name="Martin F."/>
        </authorList>
    </citation>
    <scope>NUCLEOTIDE SEQUENCE [LARGE SCALE GENOMIC DNA]</scope>
    <source>
        <strain evidence="12">CRL 75-36-700-3 / race SCCL</strain>
    </source>
</reference>
<dbReference type="GO" id="GO:0005524">
    <property type="term" value="F:ATP binding"/>
    <property type="evidence" value="ECO:0007669"/>
    <property type="project" value="UniProtKB-KW"/>
</dbReference>
<dbReference type="EMBL" id="DS178263">
    <property type="protein sequence ID" value="EFP75411.2"/>
    <property type="molecule type" value="Genomic_DNA"/>
</dbReference>
<keyword evidence="2" id="KW-0547">Nucleotide-binding</keyword>
<dbReference type="InterPro" id="IPR011545">
    <property type="entry name" value="DEAD/DEAH_box_helicase_dom"/>
</dbReference>
<organism evidence="11 12">
    <name type="scientific">Puccinia graminis f. sp. tritici (strain CRL 75-36-700-3 / race SCCL)</name>
    <name type="common">Black stem rust fungus</name>
    <dbReference type="NCBI Taxonomy" id="418459"/>
    <lineage>
        <taxon>Eukaryota</taxon>
        <taxon>Fungi</taxon>
        <taxon>Dikarya</taxon>
        <taxon>Basidiomycota</taxon>
        <taxon>Pucciniomycotina</taxon>
        <taxon>Pucciniomycetes</taxon>
        <taxon>Pucciniales</taxon>
        <taxon>Pucciniaceae</taxon>
        <taxon>Puccinia</taxon>
    </lineage>
</organism>
<dbReference type="InParanoid" id="E3JTN6"/>
<dbReference type="VEuPathDB" id="FungiDB:PGTG_02004"/>
<comment type="similarity">
    <text evidence="1">Belongs to the helicase family. RecQ subfamily.</text>
</comment>
<dbReference type="RefSeq" id="XP_003319830.2">
    <property type="nucleotide sequence ID" value="XM_003319782.2"/>
</dbReference>
<evidence type="ECO:0000256" key="7">
    <source>
        <dbReference type="SAM" id="MobiDB-lite"/>
    </source>
</evidence>
<dbReference type="OrthoDB" id="2499915at2759"/>
<dbReference type="HOGENOM" id="CLU_003526_0_0_1"/>
<dbReference type="EC" id="5.6.2.4" evidence="5"/>
<feature type="compositionally biased region" description="Pro residues" evidence="7">
    <location>
        <begin position="1338"/>
        <end position="1351"/>
    </location>
</feature>
<dbReference type="PANTHER" id="PTHR13710">
    <property type="entry name" value="DNA HELICASE RECQ FAMILY MEMBER"/>
    <property type="match status" value="1"/>
</dbReference>
<dbReference type="PROSITE" id="PS51192">
    <property type="entry name" value="HELICASE_ATP_BIND_1"/>
    <property type="match status" value="1"/>
</dbReference>
<dbReference type="GO" id="GO:0003676">
    <property type="term" value="F:nucleic acid binding"/>
    <property type="evidence" value="ECO:0007669"/>
    <property type="project" value="InterPro"/>
</dbReference>
<dbReference type="GO" id="GO:0008270">
    <property type="term" value="F:zinc ion binding"/>
    <property type="evidence" value="ECO:0007669"/>
    <property type="project" value="UniProtKB-KW"/>
</dbReference>
<dbReference type="PROSITE" id="PS50157">
    <property type="entry name" value="ZINC_FINGER_C2H2_2"/>
    <property type="match status" value="1"/>
</dbReference>
<dbReference type="KEGG" id="pgr:PGTG_02004"/>
<dbReference type="GO" id="GO:0005634">
    <property type="term" value="C:nucleus"/>
    <property type="evidence" value="ECO:0000318"/>
    <property type="project" value="GO_Central"/>
</dbReference>
<evidence type="ECO:0000259" key="9">
    <source>
        <dbReference type="PROSITE" id="PS51192"/>
    </source>
</evidence>
<feature type="region of interest" description="Disordered" evidence="7">
    <location>
        <begin position="1332"/>
        <end position="1374"/>
    </location>
</feature>
<dbReference type="SMART" id="SM00355">
    <property type="entry name" value="ZnF_C2H2"/>
    <property type="match status" value="3"/>
</dbReference>
<dbReference type="InterPro" id="IPR022698">
    <property type="entry name" value="OrsD"/>
</dbReference>
<evidence type="ECO:0000256" key="4">
    <source>
        <dbReference type="ARBA" id="ARBA00034617"/>
    </source>
</evidence>
<dbReference type="SMART" id="SM00490">
    <property type="entry name" value="HELICc"/>
    <property type="match status" value="1"/>
</dbReference>
<dbReference type="PANTHER" id="PTHR13710:SF145">
    <property type="entry name" value="ATP-DEPENDENT DNA HELICASE"/>
    <property type="match status" value="1"/>
</dbReference>
<name>E3JTN6_PUCGT</name>
<keyword evidence="12" id="KW-1185">Reference proteome</keyword>
<dbReference type="Pfam" id="PF00271">
    <property type="entry name" value="Helicase_C"/>
    <property type="match status" value="1"/>
</dbReference>
<gene>
    <name evidence="11" type="ORF">PGTG_02004</name>
</gene>
<evidence type="ECO:0000256" key="5">
    <source>
        <dbReference type="ARBA" id="ARBA00034808"/>
    </source>
</evidence>
<dbReference type="GO" id="GO:0005694">
    <property type="term" value="C:chromosome"/>
    <property type="evidence" value="ECO:0000318"/>
    <property type="project" value="GO_Central"/>
</dbReference>
<dbReference type="STRING" id="418459.E3JTN6"/>
<keyword evidence="3" id="KW-0067">ATP-binding</keyword>
<dbReference type="PROSITE" id="PS51194">
    <property type="entry name" value="HELICASE_CTER"/>
    <property type="match status" value="1"/>
</dbReference>
<evidence type="ECO:0000313" key="12">
    <source>
        <dbReference type="Proteomes" id="UP000008783"/>
    </source>
</evidence>
<dbReference type="InterPro" id="IPR014001">
    <property type="entry name" value="Helicase_ATP-bd"/>
</dbReference>
<feature type="compositionally biased region" description="Polar residues" evidence="7">
    <location>
        <begin position="1354"/>
        <end position="1369"/>
    </location>
</feature>
<dbReference type="Pfam" id="PF00270">
    <property type="entry name" value="DEAD"/>
    <property type="match status" value="1"/>
</dbReference>